<feature type="compositionally biased region" description="Low complexity" evidence="3">
    <location>
        <begin position="486"/>
        <end position="502"/>
    </location>
</feature>
<dbReference type="OrthoDB" id="20729at2759"/>
<feature type="domain" description="ELYS-like" evidence="4">
    <location>
        <begin position="44"/>
        <end position="302"/>
    </location>
</feature>
<reference evidence="5 6" key="1">
    <citation type="submission" date="2016-06" db="EMBL/GenBank/DDBJ databases">
        <title>Evolution of pathogenesis and genome organization in the Tremellales.</title>
        <authorList>
            <person name="Cuomo C."/>
            <person name="Litvintseva A."/>
            <person name="Heitman J."/>
            <person name="Chen Y."/>
            <person name="Sun S."/>
            <person name="Springer D."/>
            <person name="Dromer F."/>
            <person name="Young S."/>
            <person name="Zeng Q."/>
            <person name="Chapman S."/>
            <person name="Gujja S."/>
            <person name="Saif S."/>
            <person name="Birren B."/>
        </authorList>
    </citation>
    <scope>NUCLEOTIDE SEQUENCE [LARGE SCALE GENOMIC DNA]</scope>
    <source>
        <strain evidence="5 6">CBS 6039</strain>
    </source>
</reference>
<dbReference type="Proteomes" id="UP000094065">
    <property type="component" value="Unassembled WGS sequence"/>
</dbReference>
<dbReference type="InterPro" id="IPR025151">
    <property type="entry name" value="ELYS_dom"/>
</dbReference>
<dbReference type="EMBL" id="AWGJ01000002">
    <property type="protein sequence ID" value="ODN83317.1"/>
    <property type="molecule type" value="Genomic_DNA"/>
</dbReference>
<evidence type="ECO:0000256" key="2">
    <source>
        <dbReference type="ARBA" id="ARBA00023242"/>
    </source>
</evidence>
<feature type="compositionally biased region" description="Low complexity" evidence="3">
    <location>
        <begin position="460"/>
        <end position="477"/>
    </location>
</feature>
<evidence type="ECO:0000313" key="6">
    <source>
        <dbReference type="Proteomes" id="UP000094065"/>
    </source>
</evidence>
<dbReference type="GO" id="GO:0005634">
    <property type="term" value="C:nucleus"/>
    <property type="evidence" value="ECO:0007669"/>
    <property type="project" value="UniProtKB-SubCell"/>
</dbReference>
<evidence type="ECO:0000259" key="4">
    <source>
        <dbReference type="Pfam" id="PF13934"/>
    </source>
</evidence>
<keyword evidence="6" id="KW-1185">Reference proteome</keyword>
<feature type="compositionally biased region" description="Basic and acidic residues" evidence="3">
    <location>
        <begin position="690"/>
        <end position="701"/>
    </location>
</feature>
<dbReference type="GeneID" id="30152792"/>
<feature type="region of interest" description="Disordered" evidence="3">
    <location>
        <begin position="417"/>
        <end position="744"/>
    </location>
</feature>
<evidence type="ECO:0000256" key="3">
    <source>
        <dbReference type="SAM" id="MobiDB-lite"/>
    </source>
</evidence>
<proteinExistence type="predicted"/>
<evidence type="ECO:0000256" key="1">
    <source>
        <dbReference type="ARBA" id="ARBA00004123"/>
    </source>
</evidence>
<sequence length="744" mass="80715">MAFADQFAIPASILRHFDISASPWIDDSVAGSIEQRRQSSPGEKLFYDRLLEIAGIDGPSVYPPRNPADMRRLLHSIDSTDLDRLKKDCYFYYLLKDFDAQPKAVEVNGYGEGDEMDLDSGSLVRPGDEQVVARAVLFAKKRCMPSQWRLFIDGYWSLDHGLWEDAVGSLSDPSISEINFIPEIVKALSSSVSPPRLASALLHSLLLTTQTELPFGTPENEISVVATASAASLSEAFTIIRRAPDAQDQSKLREAVWCWALGAPKTPCGQGSHPVQPKALRELLHIPLLPSEETHLIDFLSRPSRTITTTVISQLHDLVTLRLIHQGNYSQALQLDKQLAGSAGKQEDKERRREIVRGFISVLPEVHRRVLLADLESGAGKQMVNGNTEDVDMGWIDGIVDAHTSVSTPPVAVPAQPFASTPVRSASSSSLAHISRPAPQQASPAPERVSSPFHGPPRFAAAPDPSTSTSSPRQTQAFSGSPFSLPPKSAAALAQKAAQEQKALPKKVVNDDAEEEEALLRGSVRGKGKPSAKQGGMRRSARQSSKSLEPEELDENHPIEPIAEDIPWSPPAETLSRSTKRASSIRRETRATVSPPPVPSARRSTRARQSVAAVEDDGPPARRTRGASAHPEPPTPARSRMTRSVSRALADFSDDESVADLPPRSTKKTAPASTRKKRGGSVAASEVTEDVDRATELETPRAKRTRRNVASPTPSAAGSEVGKGRKTKEVATRTPRMATRSRKA</sequence>
<organism evidence="5 6">
    <name type="scientific">Cryptococcus amylolentus CBS 6039</name>
    <dbReference type="NCBI Taxonomy" id="1295533"/>
    <lineage>
        <taxon>Eukaryota</taxon>
        <taxon>Fungi</taxon>
        <taxon>Dikarya</taxon>
        <taxon>Basidiomycota</taxon>
        <taxon>Agaricomycotina</taxon>
        <taxon>Tremellomycetes</taxon>
        <taxon>Tremellales</taxon>
        <taxon>Cryptococcaceae</taxon>
        <taxon>Cryptococcus</taxon>
    </lineage>
</organism>
<comment type="subcellular location">
    <subcellularLocation>
        <location evidence="1">Nucleus</location>
    </subcellularLocation>
</comment>
<dbReference type="STRING" id="1295533.A0A1E3I478"/>
<protein>
    <recommendedName>
        <fullName evidence="4">ELYS-like domain-containing protein</fullName>
    </recommendedName>
</protein>
<dbReference type="Pfam" id="PF13934">
    <property type="entry name" value="ELYS"/>
    <property type="match status" value="1"/>
</dbReference>
<feature type="compositionally biased region" description="Low complexity" evidence="3">
    <location>
        <begin position="419"/>
        <end position="446"/>
    </location>
</feature>
<evidence type="ECO:0000313" key="5">
    <source>
        <dbReference type="EMBL" id="ODN83317.1"/>
    </source>
</evidence>
<keyword evidence="2" id="KW-0539">Nucleus</keyword>
<dbReference type="AlphaFoldDB" id="A0A1E3I478"/>
<name>A0A1E3I478_9TREE</name>
<comment type="caution">
    <text evidence="5">The sequence shown here is derived from an EMBL/GenBank/DDBJ whole genome shotgun (WGS) entry which is preliminary data.</text>
</comment>
<accession>A0A1E3I478</accession>
<dbReference type="RefSeq" id="XP_018997317.1">
    <property type="nucleotide sequence ID" value="XM_019134890.1"/>
</dbReference>
<gene>
    <name evidence="5" type="ORF">L202_01483</name>
</gene>